<dbReference type="Gene3D" id="3.90.830.10">
    <property type="entry name" value="Syntaxin Binding Protein 1, Chain A, domain 2"/>
    <property type="match status" value="1"/>
</dbReference>
<dbReference type="SUPFAM" id="SSF56815">
    <property type="entry name" value="Sec1/munc18-like (SM) proteins"/>
    <property type="match status" value="1"/>
</dbReference>
<dbReference type="EMBL" id="JACGCM010002345">
    <property type="protein sequence ID" value="KAF6140939.1"/>
    <property type="molecule type" value="Genomic_DNA"/>
</dbReference>
<evidence type="ECO:0000259" key="2">
    <source>
        <dbReference type="Pfam" id="PF10536"/>
    </source>
</evidence>
<accession>A0A7J7LEF4</accession>
<feature type="domain" description="Aminotransferase-like plant mobile" evidence="2">
    <location>
        <begin position="206"/>
        <end position="398"/>
    </location>
</feature>
<dbReference type="InterPro" id="IPR043127">
    <property type="entry name" value="Sec-1-like_dom3a"/>
</dbReference>
<dbReference type="PANTHER" id="PTHR46033:SF8">
    <property type="entry name" value="PROTEIN MAINTENANCE OF MERISTEMS-LIKE"/>
    <property type="match status" value="1"/>
</dbReference>
<dbReference type="GO" id="GO:0010073">
    <property type="term" value="P:meristem maintenance"/>
    <property type="evidence" value="ECO:0007669"/>
    <property type="project" value="InterPro"/>
</dbReference>
<dbReference type="OrthoDB" id="10262287at2759"/>
<keyword evidence="4" id="KW-1185">Reference proteome</keyword>
<dbReference type="Proteomes" id="UP000541444">
    <property type="component" value="Unassembled WGS sequence"/>
</dbReference>
<dbReference type="InterPro" id="IPR036045">
    <property type="entry name" value="Sec1-like_sf"/>
</dbReference>
<protein>
    <recommendedName>
        <fullName evidence="2">Aminotransferase-like plant mobile domain-containing protein</fullName>
    </recommendedName>
</protein>
<dbReference type="PANTHER" id="PTHR46033">
    <property type="entry name" value="PROTEIN MAIN-LIKE 2"/>
    <property type="match status" value="1"/>
</dbReference>
<gene>
    <name evidence="3" type="ORF">GIB67_030150</name>
</gene>
<evidence type="ECO:0000313" key="3">
    <source>
        <dbReference type="EMBL" id="KAF6140939.1"/>
    </source>
</evidence>
<feature type="region of interest" description="Disordered" evidence="1">
    <location>
        <begin position="414"/>
        <end position="452"/>
    </location>
</feature>
<dbReference type="AlphaFoldDB" id="A0A7J7LEF4"/>
<dbReference type="Pfam" id="PF10536">
    <property type="entry name" value="PMD"/>
    <property type="match status" value="1"/>
</dbReference>
<comment type="caution">
    <text evidence="3">The sequence shown here is derived from an EMBL/GenBank/DDBJ whole genome shotgun (WGS) entry which is preliminary data.</text>
</comment>
<sequence>MVNDDELWEGILPIEFGSLPALQDAFGSLPALQYAATVMDLWGEKNSSIAYHRGALSFDEDVLSFELDLACIECHVEGDTSSLWHIAKAIHKLEILGINNGLVELDASIMGGQKDGKKIKVPLNSSDKLLKETRDLNFEVVARLVLRKKATSMKHDYSEISTVPYGDTWSISSNVRQLLPNIDFSHIKSGNVSIIHLRMYLTVVADREDDITIARTFILFMMGHLWFQTANDTVPLGYLVAVADLDSTSQYDRGSTIIASRYHCLDTAIMTGGAITGFVQILTYWFYEYYEVGHPLVKEDVKFSAYLSLIAWERGNKRKINDQATKLFFIGRYHIDHLMIETINWEPWLESEVSEIGDVLTVKLLSRKRMPLQVPNRNCEYYLGDRCWRQLEGEACIPLHPPLRLQLRRGRDVRVVPLPPGGGTRMRQCRSGPQTGGGGTSHRRWGTEDDSD</sequence>
<dbReference type="InterPro" id="IPR019557">
    <property type="entry name" value="AminoTfrase-like_pln_mobile"/>
</dbReference>
<evidence type="ECO:0000256" key="1">
    <source>
        <dbReference type="SAM" id="MobiDB-lite"/>
    </source>
</evidence>
<dbReference type="InterPro" id="IPR044824">
    <property type="entry name" value="MAIN-like"/>
</dbReference>
<evidence type="ECO:0000313" key="4">
    <source>
        <dbReference type="Proteomes" id="UP000541444"/>
    </source>
</evidence>
<organism evidence="3 4">
    <name type="scientific">Kingdonia uniflora</name>
    <dbReference type="NCBI Taxonomy" id="39325"/>
    <lineage>
        <taxon>Eukaryota</taxon>
        <taxon>Viridiplantae</taxon>
        <taxon>Streptophyta</taxon>
        <taxon>Embryophyta</taxon>
        <taxon>Tracheophyta</taxon>
        <taxon>Spermatophyta</taxon>
        <taxon>Magnoliopsida</taxon>
        <taxon>Ranunculales</taxon>
        <taxon>Circaeasteraceae</taxon>
        <taxon>Kingdonia</taxon>
    </lineage>
</organism>
<proteinExistence type="predicted"/>
<reference evidence="3 4" key="1">
    <citation type="journal article" date="2020" name="IScience">
        <title>Genome Sequencing of the Endangered Kingdonia uniflora (Circaeasteraceae, Ranunculales) Reveals Potential Mechanisms of Evolutionary Specialization.</title>
        <authorList>
            <person name="Sun Y."/>
            <person name="Deng T."/>
            <person name="Zhang A."/>
            <person name="Moore M.J."/>
            <person name="Landis J.B."/>
            <person name="Lin N."/>
            <person name="Zhang H."/>
            <person name="Zhang X."/>
            <person name="Huang J."/>
            <person name="Zhang X."/>
            <person name="Sun H."/>
            <person name="Wang H."/>
        </authorList>
    </citation>
    <scope>NUCLEOTIDE SEQUENCE [LARGE SCALE GENOMIC DNA]</scope>
    <source>
        <strain evidence="3">TB1705</strain>
        <tissue evidence="3">Leaf</tissue>
    </source>
</reference>
<name>A0A7J7LEF4_9MAGN</name>